<evidence type="ECO:0000313" key="2">
    <source>
        <dbReference type="Proteomes" id="UP000326939"/>
    </source>
</evidence>
<proteinExistence type="predicted"/>
<dbReference type="Proteomes" id="UP000326939">
    <property type="component" value="Chromosome 2"/>
</dbReference>
<name>A0A5N5NMT2_9ROSI</name>
<dbReference type="AlphaFoldDB" id="A0A5N5NMT2"/>
<evidence type="ECO:0000313" key="1">
    <source>
        <dbReference type="EMBL" id="KAB5568915.1"/>
    </source>
</evidence>
<accession>A0A5N5NMT2</accession>
<sequence length="121" mass="12768">MEAITKCALEFGVAGTSVQEPNTSAINPAPPLLAALFPSAAYSWPLPSFRTPKHLQAPSSAGPGLWSSSMVKSFPEKPIKPLVGGGLSGKIYFWEQQGSAAAAEMEVEKLKLDCTRSSKCS</sequence>
<gene>
    <name evidence="1" type="ORF">DKX38_002708</name>
</gene>
<comment type="caution">
    <text evidence="1">The sequence shown here is derived from an EMBL/GenBank/DDBJ whole genome shotgun (WGS) entry which is preliminary data.</text>
</comment>
<keyword evidence="2" id="KW-1185">Reference proteome</keyword>
<reference evidence="2" key="1">
    <citation type="journal article" date="2019" name="Gigascience">
        <title>De novo genome assembly of the endangered Acer yangbiense, a plant species with extremely small populations endemic to Yunnan Province, China.</title>
        <authorList>
            <person name="Yang J."/>
            <person name="Wariss H.M."/>
            <person name="Tao L."/>
            <person name="Zhang R."/>
            <person name="Yun Q."/>
            <person name="Hollingsworth P."/>
            <person name="Dao Z."/>
            <person name="Luo G."/>
            <person name="Guo H."/>
            <person name="Ma Y."/>
            <person name="Sun W."/>
        </authorList>
    </citation>
    <scope>NUCLEOTIDE SEQUENCE [LARGE SCALE GENOMIC DNA]</scope>
    <source>
        <strain evidence="2">cv. br00</strain>
    </source>
</reference>
<dbReference type="EMBL" id="VDCV01000002">
    <property type="protein sequence ID" value="KAB5568915.1"/>
    <property type="molecule type" value="Genomic_DNA"/>
</dbReference>
<protein>
    <submittedName>
        <fullName evidence="1">Uncharacterized protein</fullName>
    </submittedName>
</protein>
<organism evidence="1 2">
    <name type="scientific">Salix brachista</name>
    <dbReference type="NCBI Taxonomy" id="2182728"/>
    <lineage>
        <taxon>Eukaryota</taxon>
        <taxon>Viridiplantae</taxon>
        <taxon>Streptophyta</taxon>
        <taxon>Embryophyta</taxon>
        <taxon>Tracheophyta</taxon>
        <taxon>Spermatophyta</taxon>
        <taxon>Magnoliopsida</taxon>
        <taxon>eudicotyledons</taxon>
        <taxon>Gunneridae</taxon>
        <taxon>Pentapetalae</taxon>
        <taxon>rosids</taxon>
        <taxon>fabids</taxon>
        <taxon>Malpighiales</taxon>
        <taxon>Salicaceae</taxon>
        <taxon>Saliceae</taxon>
        <taxon>Salix</taxon>
    </lineage>
</organism>